<feature type="transmembrane region" description="Helical" evidence="5">
    <location>
        <begin position="15"/>
        <end position="36"/>
    </location>
</feature>
<sequence>MSDSSYVLYNYTPSLAAAVVALLLFLAATGVHIFLAAKHRSKFLIAFIIGGFLETVGYAARAVSAHQAPNYSTMPYALQSLFILIAPSLFAASIYMILGRIIVLTDGDSRSIIPARRMTKIFVLGDVLAFFIQAGGGGIMSSAKSTSTLKLGEKVIIVGLIVQILSFGFFVVVSLIFHQRITANPTPASMTVRVNWNRYLIVLYIASAMVMVRCVYRVVEYIQGQTGELQSHEYFAYIFDAALIFFVMVIFMIFHPSQVVPKPEAEGYETELMYKQSNHHGSSLRMDV</sequence>
<comment type="subcellular location">
    <subcellularLocation>
        <location evidence="1">Membrane</location>
        <topology evidence="1">Multi-pass membrane protein</topology>
    </subcellularLocation>
</comment>
<evidence type="ECO:0000313" key="6">
    <source>
        <dbReference type="EMBL" id="KAJ5094819.1"/>
    </source>
</evidence>
<accession>A0A9W9F7B3</accession>
<dbReference type="AlphaFoldDB" id="A0A9W9F7B3"/>
<keyword evidence="3 5" id="KW-1133">Transmembrane helix</keyword>
<evidence type="ECO:0000256" key="5">
    <source>
        <dbReference type="SAM" id="Phobius"/>
    </source>
</evidence>
<gene>
    <name evidence="6" type="ORF">N7456_010680</name>
</gene>
<dbReference type="PANTHER" id="PTHR31465:SF35">
    <property type="entry name" value="RTA1 DOMAIN PROTEIN-RELATED"/>
    <property type="match status" value="1"/>
</dbReference>
<dbReference type="Pfam" id="PF04479">
    <property type="entry name" value="RTA1"/>
    <property type="match status" value="1"/>
</dbReference>
<feature type="transmembrane region" description="Helical" evidence="5">
    <location>
        <begin position="234"/>
        <end position="254"/>
    </location>
</feature>
<keyword evidence="7" id="KW-1185">Reference proteome</keyword>
<keyword evidence="2 5" id="KW-0812">Transmembrane</keyword>
<evidence type="ECO:0000256" key="2">
    <source>
        <dbReference type="ARBA" id="ARBA00022692"/>
    </source>
</evidence>
<dbReference type="OrthoDB" id="3358017at2759"/>
<evidence type="ECO:0000256" key="4">
    <source>
        <dbReference type="ARBA" id="ARBA00023136"/>
    </source>
</evidence>
<dbReference type="InterPro" id="IPR007568">
    <property type="entry name" value="RTA1"/>
</dbReference>
<proteinExistence type="predicted"/>
<evidence type="ECO:0008006" key="8">
    <source>
        <dbReference type="Google" id="ProtNLM"/>
    </source>
</evidence>
<dbReference type="EMBL" id="JAPQKH010000006">
    <property type="protein sequence ID" value="KAJ5094819.1"/>
    <property type="molecule type" value="Genomic_DNA"/>
</dbReference>
<feature type="transmembrane region" description="Helical" evidence="5">
    <location>
        <begin position="155"/>
        <end position="178"/>
    </location>
</feature>
<keyword evidence="4 5" id="KW-0472">Membrane</keyword>
<feature type="transmembrane region" description="Helical" evidence="5">
    <location>
        <begin position="123"/>
        <end position="143"/>
    </location>
</feature>
<organism evidence="6 7">
    <name type="scientific">Penicillium angulare</name>
    <dbReference type="NCBI Taxonomy" id="116970"/>
    <lineage>
        <taxon>Eukaryota</taxon>
        <taxon>Fungi</taxon>
        <taxon>Dikarya</taxon>
        <taxon>Ascomycota</taxon>
        <taxon>Pezizomycotina</taxon>
        <taxon>Eurotiomycetes</taxon>
        <taxon>Eurotiomycetidae</taxon>
        <taxon>Eurotiales</taxon>
        <taxon>Aspergillaceae</taxon>
        <taxon>Penicillium</taxon>
    </lineage>
</organism>
<dbReference type="PANTHER" id="PTHR31465">
    <property type="entry name" value="PROTEIN RTA1-RELATED"/>
    <property type="match status" value="1"/>
</dbReference>
<evidence type="ECO:0000256" key="1">
    <source>
        <dbReference type="ARBA" id="ARBA00004141"/>
    </source>
</evidence>
<feature type="transmembrane region" description="Helical" evidence="5">
    <location>
        <begin position="80"/>
        <end position="103"/>
    </location>
</feature>
<dbReference type="Proteomes" id="UP001149165">
    <property type="component" value="Unassembled WGS sequence"/>
</dbReference>
<protein>
    <recommendedName>
        <fullName evidence="8">RTA-like protein</fullName>
    </recommendedName>
</protein>
<reference evidence="6" key="2">
    <citation type="journal article" date="2023" name="IMA Fungus">
        <title>Comparative genomic study of the Penicillium genus elucidates a diverse pangenome and 15 lateral gene transfer events.</title>
        <authorList>
            <person name="Petersen C."/>
            <person name="Sorensen T."/>
            <person name="Nielsen M.R."/>
            <person name="Sondergaard T.E."/>
            <person name="Sorensen J.L."/>
            <person name="Fitzpatrick D.A."/>
            <person name="Frisvad J.C."/>
            <person name="Nielsen K.L."/>
        </authorList>
    </citation>
    <scope>NUCLEOTIDE SEQUENCE</scope>
    <source>
        <strain evidence="6">IBT 30069</strain>
    </source>
</reference>
<feature type="transmembrane region" description="Helical" evidence="5">
    <location>
        <begin position="43"/>
        <end position="60"/>
    </location>
</feature>
<comment type="caution">
    <text evidence="6">The sequence shown here is derived from an EMBL/GenBank/DDBJ whole genome shotgun (WGS) entry which is preliminary data.</text>
</comment>
<dbReference type="GO" id="GO:0016020">
    <property type="term" value="C:membrane"/>
    <property type="evidence" value="ECO:0007669"/>
    <property type="project" value="UniProtKB-SubCell"/>
</dbReference>
<reference evidence="6" key="1">
    <citation type="submission" date="2022-11" db="EMBL/GenBank/DDBJ databases">
        <authorList>
            <person name="Petersen C."/>
        </authorList>
    </citation>
    <scope>NUCLEOTIDE SEQUENCE</scope>
    <source>
        <strain evidence="6">IBT 30069</strain>
    </source>
</reference>
<name>A0A9W9F7B3_9EURO</name>
<feature type="transmembrane region" description="Helical" evidence="5">
    <location>
        <begin position="199"/>
        <end position="219"/>
    </location>
</feature>
<evidence type="ECO:0000313" key="7">
    <source>
        <dbReference type="Proteomes" id="UP001149165"/>
    </source>
</evidence>
<evidence type="ECO:0000256" key="3">
    <source>
        <dbReference type="ARBA" id="ARBA00022989"/>
    </source>
</evidence>